<evidence type="ECO:0000313" key="7">
    <source>
        <dbReference type="Proteomes" id="UP001420932"/>
    </source>
</evidence>
<dbReference type="Pfam" id="PF07496">
    <property type="entry name" value="zf-CW"/>
    <property type="match status" value="1"/>
</dbReference>
<dbReference type="PANTHER" id="PTHR46245:SF2">
    <property type="entry name" value="B3 DOMAIN-CONTAINING TRANSCRIPTION REPRESSOR VAL2"/>
    <property type="match status" value="1"/>
</dbReference>
<dbReference type="Proteomes" id="UP001420932">
    <property type="component" value="Unassembled WGS sequence"/>
</dbReference>
<dbReference type="GO" id="GO:0008270">
    <property type="term" value="F:zinc ion binding"/>
    <property type="evidence" value="ECO:0007669"/>
    <property type="project" value="UniProtKB-KW"/>
</dbReference>
<evidence type="ECO:0000256" key="2">
    <source>
        <dbReference type="ARBA" id="ARBA00022771"/>
    </source>
</evidence>
<gene>
    <name evidence="6" type="ORF">Syun_028073</name>
</gene>
<dbReference type="Gene3D" id="3.30.40.100">
    <property type="match status" value="1"/>
</dbReference>
<organism evidence="6 7">
    <name type="scientific">Stephania yunnanensis</name>
    <dbReference type="NCBI Taxonomy" id="152371"/>
    <lineage>
        <taxon>Eukaryota</taxon>
        <taxon>Viridiplantae</taxon>
        <taxon>Streptophyta</taxon>
        <taxon>Embryophyta</taxon>
        <taxon>Tracheophyta</taxon>
        <taxon>Spermatophyta</taxon>
        <taxon>Magnoliopsida</taxon>
        <taxon>Ranunculales</taxon>
        <taxon>Menispermaceae</taxon>
        <taxon>Menispermoideae</taxon>
        <taxon>Cissampelideae</taxon>
        <taxon>Stephania</taxon>
    </lineage>
</organism>
<dbReference type="InterPro" id="IPR011124">
    <property type="entry name" value="Znf_CW"/>
</dbReference>
<feature type="domain" description="CW-type" evidence="5">
    <location>
        <begin position="52"/>
        <end position="102"/>
    </location>
</feature>
<keyword evidence="2" id="KW-0863">Zinc-finger</keyword>
<keyword evidence="3" id="KW-0862">Zinc</keyword>
<comment type="caution">
    <text evidence="6">The sequence shown here is derived from an EMBL/GenBank/DDBJ whole genome shotgun (WGS) entry which is preliminary data.</text>
</comment>
<dbReference type="AlphaFoldDB" id="A0AAP0HQI2"/>
<evidence type="ECO:0000256" key="4">
    <source>
        <dbReference type="SAM" id="MobiDB-lite"/>
    </source>
</evidence>
<sequence length="260" mass="28977">MAPRPVQNGPSRQSSSKDHTASDSPADTSSTKESDYFFSQIRKKTIFTARSSGGQDQWAQCDNCSKWRRLPMDVLVPPKWSCIDNAWDPKRCVCSGLDALATTAVLGEEWGDSGATCVATTTKHPRHRPGCTCIACIQPPSEHGLISSRQRKIDEAELCSTQPTFNSKEDVSVDRLTNLKVKEDTQMEDYLIETSEECEVFQIEPEIVIALNEGEDDLKIDVNSYKPEMPQIESEEDQPLVLVQPPTLSCTFGTPYKGWK</sequence>
<protein>
    <recommendedName>
        <fullName evidence="5">CW-type domain-containing protein</fullName>
    </recommendedName>
</protein>
<dbReference type="PANTHER" id="PTHR46245">
    <property type="entry name" value="B3 DOMAIN-CONTAINING PROTEIN OS07G0563300"/>
    <property type="match status" value="1"/>
</dbReference>
<accession>A0AAP0HQI2</accession>
<evidence type="ECO:0000313" key="6">
    <source>
        <dbReference type="EMBL" id="KAK9093162.1"/>
    </source>
</evidence>
<name>A0AAP0HQI2_9MAGN</name>
<dbReference type="EMBL" id="JBBNAF010000012">
    <property type="protein sequence ID" value="KAK9093162.1"/>
    <property type="molecule type" value="Genomic_DNA"/>
</dbReference>
<dbReference type="PROSITE" id="PS51050">
    <property type="entry name" value="ZF_CW"/>
    <property type="match status" value="1"/>
</dbReference>
<feature type="region of interest" description="Disordered" evidence="4">
    <location>
        <begin position="1"/>
        <end position="35"/>
    </location>
</feature>
<evidence type="ECO:0000259" key="5">
    <source>
        <dbReference type="PROSITE" id="PS51050"/>
    </source>
</evidence>
<evidence type="ECO:0000256" key="1">
    <source>
        <dbReference type="ARBA" id="ARBA00022723"/>
    </source>
</evidence>
<proteinExistence type="predicted"/>
<keyword evidence="1" id="KW-0479">Metal-binding</keyword>
<evidence type="ECO:0000256" key="3">
    <source>
        <dbReference type="ARBA" id="ARBA00022833"/>
    </source>
</evidence>
<reference evidence="6 7" key="1">
    <citation type="submission" date="2024-01" db="EMBL/GenBank/DDBJ databases">
        <title>Genome assemblies of Stephania.</title>
        <authorList>
            <person name="Yang L."/>
        </authorList>
    </citation>
    <scope>NUCLEOTIDE SEQUENCE [LARGE SCALE GENOMIC DNA]</scope>
    <source>
        <strain evidence="6">YNDBR</strain>
        <tissue evidence="6">Leaf</tissue>
    </source>
</reference>
<keyword evidence="7" id="KW-1185">Reference proteome</keyword>